<dbReference type="NCBIfam" id="TIGR03083">
    <property type="entry name" value="maleylpyruvate isomerase family mycothiol-dependent enzyme"/>
    <property type="match status" value="1"/>
</dbReference>
<dbReference type="Proteomes" id="UP001596548">
    <property type="component" value="Unassembled WGS sequence"/>
</dbReference>
<accession>A0ABW2HJN8</accession>
<sequence>MTRTPRFDDLLTLIDDRSAALRSAAAAASSLQARVPGCPDWSLDDLVYHLGTVQRFWAVTTRLADTSGPPGADQRAFPDPGGDLLGWSAESTALLLDALRAAGPESPAWTWWAASGAPMTAAAVARHQVQEAAVHAYDAQETAGKPDPLPAAVAVDGVAEFLSVGMSSLGPWPHRPARVAFTATEGPAWLVDLSPAGVELEPAASGDPVTTVHGTASDLVLALYKRIPADALRVDGDRTVWTELLAWSATE</sequence>
<dbReference type="PANTHER" id="PTHR40758">
    <property type="entry name" value="CONSERVED PROTEIN"/>
    <property type="match status" value="1"/>
</dbReference>
<dbReference type="PANTHER" id="PTHR40758:SF1">
    <property type="entry name" value="CONSERVED PROTEIN"/>
    <property type="match status" value="1"/>
</dbReference>
<evidence type="ECO:0000259" key="2">
    <source>
        <dbReference type="Pfam" id="PF11716"/>
    </source>
</evidence>
<dbReference type="Pfam" id="PF11716">
    <property type="entry name" value="MDMPI_N"/>
    <property type="match status" value="1"/>
</dbReference>
<dbReference type="InterPro" id="IPR017517">
    <property type="entry name" value="Maleyloyr_isom"/>
</dbReference>
<organism evidence="3 4">
    <name type="scientific">Paractinoplanes rhizophilus</name>
    <dbReference type="NCBI Taxonomy" id="1416877"/>
    <lineage>
        <taxon>Bacteria</taxon>
        <taxon>Bacillati</taxon>
        <taxon>Actinomycetota</taxon>
        <taxon>Actinomycetes</taxon>
        <taxon>Micromonosporales</taxon>
        <taxon>Micromonosporaceae</taxon>
        <taxon>Paractinoplanes</taxon>
    </lineage>
</organism>
<protein>
    <submittedName>
        <fullName evidence="3">Maleylpyruvate isomerase family mycothiol-dependent enzyme</fullName>
    </submittedName>
</protein>
<keyword evidence="3" id="KW-0413">Isomerase</keyword>
<evidence type="ECO:0000259" key="1">
    <source>
        <dbReference type="Pfam" id="PF07398"/>
    </source>
</evidence>
<comment type="caution">
    <text evidence="3">The sequence shown here is derived from an EMBL/GenBank/DDBJ whole genome shotgun (WGS) entry which is preliminary data.</text>
</comment>
<reference evidence="4" key="1">
    <citation type="journal article" date="2019" name="Int. J. Syst. Evol. Microbiol.">
        <title>The Global Catalogue of Microorganisms (GCM) 10K type strain sequencing project: providing services to taxonomists for standard genome sequencing and annotation.</title>
        <authorList>
            <consortium name="The Broad Institute Genomics Platform"/>
            <consortium name="The Broad Institute Genome Sequencing Center for Infectious Disease"/>
            <person name="Wu L."/>
            <person name="Ma J."/>
        </authorList>
    </citation>
    <scope>NUCLEOTIDE SEQUENCE [LARGE SCALE GENOMIC DNA]</scope>
    <source>
        <strain evidence="4">XZYJT-10</strain>
    </source>
</reference>
<dbReference type="Gene3D" id="1.20.120.450">
    <property type="entry name" value="dinb family like domain"/>
    <property type="match status" value="1"/>
</dbReference>
<proteinExistence type="predicted"/>
<keyword evidence="4" id="KW-1185">Reference proteome</keyword>
<dbReference type="InterPro" id="IPR034660">
    <property type="entry name" value="DinB/YfiT-like"/>
</dbReference>
<evidence type="ECO:0000313" key="3">
    <source>
        <dbReference type="EMBL" id="MFC7273139.1"/>
    </source>
</evidence>
<gene>
    <name evidence="3" type="ORF">ACFQS1_04005</name>
</gene>
<feature type="domain" description="Mycothiol-dependent maleylpyruvate isomerase metal-binding" evidence="2">
    <location>
        <begin position="13"/>
        <end position="140"/>
    </location>
</feature>
<dbReference type="RefSeq" id="WP_378964660.1">
    <property type="nucleotide sequence ID" value="NZ_JBHTBJ010000002.1"/>
</dbReference>
<dbReference type="InterPro" id="IPR024344">
    <property type="entry name" value="MDMPI_metal-binding"/>
</dbReference>
<feature type="domain" description="MDMPI C-terminal" evidence="1">
    <location>
        <begin position="153"/>
        <end position="241"/>
    </location>
</feature>
<dbReference type="Pfam" id="PF07398">
    <property type="entry name" value="MDMPI_C"/>
    <property type="match status" value="1"/>
</dbReference>
<name>A0ABW2HJN8_9ACTN</name>
<dbReference type="EMBL" id="JBHTBJ010000002">
    <property type="protein sequence ID" value="MFC7273139.1"/>
    <property type="molecule type" value="Genomic_DNA"/>
</dbReference>
<dbReference type="InterPro" id="IPR010872">
    <property type="entry name" value="MDMPI_C-term_domain"/>
</dbReference>
<dbReference type="GO" id="GO:0016853">
    <property type="term" value="F:isomerase activity"/>
    <property type="evidence" value="ECO:0007669"/>
    <property type="project" value="UniProtKB-KW"/>
</dbReference>
<dbReference type="SUPFAM" id="SSF109854">
    <property type="entry name" value="DinB/YfiT-like putative metalloenzymes"/>
    <property type="match status" value="1"/>
</dbReference>
<evidence type="ECO:0000313" key="4">
    <source>
        <dbReference type="Proteomes" id="UP001596548"/>
    </source>
</evidence>